<dbReference type="EMBL" id="PVLQ01000008">
    <property type="protein sequence ID" value="PRD67007.1"/>
    <property type="molecule type" value="Genomic_DNA"/>
</dbReference>
<dbReference type="InterPro" id="IPR046513">
    <property type="entry name" value="DUF6691"/>
</dbReference>
<evidence type="ECO:0000256" key="1">
    <source>
        <dbReference type="SAM" id="Phobius"/>
    </source>
</evidence>
<proteinExistence type="predicted"/>
<dbReference type="Pfam" id="PF20398">
    <property type="entry name" value="DUF6691"/>
    <property type="match status" value="1"/>
</dbReference>
<evidence type="ECO:0008006" key="4">
    <source>
        <dbReference type="Google" id="ProtNLM"/>
    </source>
</evidence>
<comment type="caution">
    <text evidence="2">The sequence shown here is derived from an EMBL/GenBank/DDBJ whole genome shotgun (WGS) entry which is preliminary data.</text>
</comment>
<organism evidence="2 3">
    <name type="scientific">Malikia granosa</name>
    <dbReference type="NCBI Taxonomy" id="263067"/>
    <lineage>
        <taxon>Bacteria</taxon>
        <taxon>Pseudomonadati</taxon>
        <taxon>Pseudomonadota</taxon>
        <taxon>Betaproteobacteria</taxon>
        <taxon>Burkholderiales</taxon>
        <taxon>Comamonadaceae</taxon>
        <taxon>Malikia</taxon>
    </lineage>
</organism>
<reference evidence="2 3" key="1">
    <citation type="submission" date="2018-03" db="EMBL/GenBank/DDBJ databases">
        <title>Comparative genomics illustrates the genes involved in a hyperalkaliphilic mechanisms of Serpentinomonas isolated from highly-alkaline calcium-rich serpentinized springs.</title>
        <authorList>
            <person name="Suzuki S."/>
            <person name="Ishii S."/>
            <person name="Walworth N."/>
            <person name="Bird L."/>
            <person name="Kuenen J.G."/>
            <person name="Nealson K.H."/>
        </authorList>
    </citation>
    <scope>NUCLEOTIDE SEQUENCE [LARGE SCALE GENOMIC DNA]</scope>
    <source>
        <strain evidence="2 3">P1</strain>
    </source>
</reference>
<keyword evidence="1" id="KW-1133">Transmembrane helix</keyword>
<dbReference type="OrthoDB" id="9790409at2"/>
<keyword evidence="1" id="KW-0812">Transmembrane</keyword>
<sequence>MGGLLLALAAGLLFALGLLLSGMAQPAKVIGFLNLAGLAQGEFPGAWDPSLAFVMGGAVMVTLLAFRLTPPKPSQPQHRPWFSSRFELPRQERIDAPLLQGAVIFGVGWGLAGYCPGPALATLLLGGRDVWLFVPAMLAGMWLARRMAR</sequence>
<name>A0A2S9K9C0_9BURK</name>
<keyword evidence="1" id="KW-0472">Membrane</keyword>
<gene>
    <name evidence="2" type="ORF">C6P64_01660</name>
</gene>
<dbReference type="AlphaFoldDB" id="A0A2S9K9C0"/>
<evidence type="ECO:0000313" key="3">
    <source>
        <dbReference type="Proteomes" id="UP000238589"/>
    </source>
</evidence>
<feature type="transmembrane region" description="Helical" evidence="1">
    <location>
        <begin position="120"/>
        <end position="144"/>
    </location>
</feature>
<dbReference type="Proteomes" id="UP000238589">
    <property type="component" value="Unassembled WGS sequence"/>
</dbReference>
<keyword evidence="3" id="KW-1185">Reference proteome</keyword>
<accession>A0A2S9K9C0</accession>
<feature type="transmembrane region" description="Helical" evidence="1">
    <location>
        <begin position="50"/>
        <end position="69"/>
    </location>
</feature>
<protein>
    <recommendedName>
        <fullName evidence="4">YeeE/YedE family protein</fullName>
    </recommendedName>
</protein>
<evidence type="ECO:0000313" key="2">
    <source>
        <dbReference type="EMBL" id="PRD67007.1"/>
    </source>
</evidence>
<feature type="transmembrane region" description="Helical" evidence="1">
    <location>
        <begin position="94"/>
        <end position="114"/>
    </location>
</feature>